<dbReference type="Gene3D" id="1.10.10.10">
    <property type="entry name" value="Winged helix-like DNA-binding domain superfamily/Winged helix DNA-binding domain"/>
    <property type="match status" value="1"/>
</dbReference>
<dbReference type="GO" id="GO:0003677">
    <property type="term" value="F:DNA binding"/>
    <property type="evidence" value="ECO:0007669"/>
    <property type="project" value="UniProtKB-KW"/>
</dbReference>
<dbReference type="PROSITE" id="PS01063">
    <property type="entry name" value="SIGMA70_ECF"/>
    <property type="match status" value="1"/>
</dbReference>
<evidence type="ECO:0000259" key="8">
    <source>
        <dbReference type="Pfam" id="PF08281"/>
    </source>
</evidence>
<dbReference type="Gene3D" id="1.10.1740.10">
    <property type="match status" value="1"/>
</dbReference>
<evidence type="ECO:0000259" key="7">
    <source>
        <dbReference type="Pfam" id="PF04542"/>
    </source>
</evidence>
<dbReference type="PANTHER" id="PTHR43133:SF61">
    <property type="entry name" value="ECF RNA POLYMERASE SIGMA FACTOR SIGC"/>
    <property type="match status" value="1"/>
</dbReference>
<dbReference type="SUPFAM" id="SSF88946">
    <property type="entry name" value="Sigma2 domain of RNA polymerase sigma factors"/>
    <property type="match status" value="1"/>
</dbReference>
<evidence type="ECO:0000256" key="4">
    <source>
        <dbReference type="ARBA" id="ARBA00023125"/>
    </source>
</evidence>
<keyword evidence="2 6" id="KW-0805">Transcription regulation</keyword>
<gene>
    <name evidence="9" type="ORF">IN07_09460</name>
</gene>
<organism evidence="9 10">
    <name type="scientific">Modestobacter caceresii</name>
    <dbReference type="NCBI Taxonomy" id="1522368"/>
    <lineage>
        <taxon>Bacteria</taxon>
        <taxon>Bacillati</taxon>
        <taxon>Actinomycetota</taxon>
        <taxon>Actinomycetes</taxon>
        <taxon>Geodermatophilales</taxon>
        <taxon>Geodermatophilaceae</taxon>
        <taxon>Modestobacter</taxon>
    </lineage>
</organism>
<proteinExistence type="inferred from homology"/>
<feature type="domain" description="RNA polymerase sigma factor 70 region 4 type 2" evidence="8">
    <location>
        <begin position="137"/>
        <end position="188"/>
    </location>
</feature>
<evidence type="ECO:0000256" key="6">
    <source>
        <dbReference type="RuleBase" id="RU000716"/>
    </source>
</evidence>
<evidence type="ECO:0000256" key="5">
    <source>
        <dbReference type="ARBA" id="ARBA00023163"/>
    </source>
</evidence>
<dbReference type="AlphaFoldDB" id="A0A098Y915"/>
<reference evidence="9 10" key="1">
    <citation type="submission" date="2014-07" db="EMBL/GenBank/DDBJ databases">
        <title>Biosystematic studies on Modestobacter strains isolated from extreme hyper-arid desert soil and from historic building.</title>
        <authorList>
            <person name="Bukarasam K."/>
            <person name="Bull A."/>
            <person name="Girard G."/>
            <person name="van Wezel G."/>
            <person name="Goodfellow M."/>
        </authorList>
    </citation>
    <scope>NUCLEOTIDE SEQUENCE [LARGE SCALE GENOMIC DNA]</scope>
    <source>
        <strain evidence="9 10">KNN45-2b</strain>
    </source>
</reference>
<comment type="caution">
    <text evidence="9">The sequence shown here is derived from an EMBL/GenBank/DDBJ whole genome shotgun (WGS) entry which is preliminary data.</text>
</comment>
<dbReference type="GO" id="GO:0016987">
    <property type="term" value="F:sigma factor activity"/>
    <property type="evidence" value="ECO:0007669"/>
    <property type="project" value="UniProtKB-KW"/>
</dbReference>
<evidence type="ECO:0000256" key="2">
    <source>
        <dbReference type="ARBA" id="ARBA00023015"/>
    </source>
</evidence>
<dbReference type="EMBL" id="JPMX01000034">
    <property type="protein sequence ID" value="KGH46920.1"/>
    <property type="molecule type" value="Genomic_DNA"/>
</dbReference>
<sequence>MHSSRWHSRRRRPQSSRRVHVGQLERLAARAAEGDSLAQAALIRETQTDVWRLCAHLADRQAAEDLTQETYLRALPALRGFEGRSSLRTWLLSIARRVCADHLRARTRRGLVLVSDDTDLADLVRDVPDDEVGGSVAAQDVLDRLEPERREAFVLTQLIGLPYAEAAEVVGCPIGTIRSRVARARADLVEALVAADHPRTRRPS</sequence>
<dbReference type="CDD" id="cd06171">
    <property type="entry name" value="Sigma70_r4"/>
    <property type="match status" value="1"/>
</dbReference>
<evidence type="ECO:0000313" key="10">
    <source>
        <dbReference type="Proteomes" id="UP000029713"/>
    </source>
</evidence>
<dbReference type="GO" id="GO:0006950">
    <property type="term" value="P:response to stress"/>
    <property type="evidence" value="ECO:0007669"/>
    <property type="project" value="UniProtKB-ARBA"/>
</dbReference>
<dbReference type="InterPro" id="IPR014284">
    <property type="entry name" value="RNA_pol_sigma-70_dom"/>
</dbReference>
<protein>
    <recommendedName>
        <fullName evidence="6">RNA polymerase sigma factor</fullName>
    </recommendedName>
</protein>
<evidence type="ECO:0000256" key="1">
    <source>
        <dbReference type="ARBA" id="ARBA00010641"/>
    </source>
</evidence>
<dbReference type="Proteomes" id="UP000029713">
    <property type="component" value="Unassembled WGS sequence"/>
</dbReference>
<dbReference type="InterPro" id="IPR039425">
    <property type="entry name" value="RNA_pol_sigma-70-like"/>
</dbReference>
<name>A0A098Y915_9ACTN</name>
<dbReference type="InterPro" id="IPR036388">
    <property type="entry name" value="WH-like_DNA-bd_sf"/>
</dbReference>
<keyword evidence="5 6" id="KW-0804">Transcription</keyword>
<evidence type="ECO:0000256" key="3">
    <source>
        <dbReference type="ARBA" id="ARBA00023082"/>
    </source>
</evidence>
<dbReference type="NCBIfam" id="TIGR02937">
    <property type="entry name" value="sigma70-ECF"/>
    <property type="match status" value="1"/>
</dbReference>
<dbReference type="Pfam" id="PF04542">
    <property type="entry name" value="Sigma70_r2"/>
    <property type="match status" value="1"/>
</dbReference>
<dbReference type="InterPro" id="IPR007627">
    <property type="entry name" value="RNA_pol_sigma70_r2"/>
</dbReference>
<dbReference type="InterPro" id="IPR013324">
    <property type="entry name" value="RNA_pol_sigma_r3/r4-like"/>
</dbReference>
<keyword evidence="3 6" id="KW-0731">Sigma factor</keyword>
<comment type="similarity">
    <text evidence="1 6">Belongs to the sigma-70 factor family. ECF subfamily.</text>
</comment>
<keyword evidence="10" id="KW-1185">Reference proteome</keyword>
<accession>A0A098Y915</accession>
<keyword evidence="4 6" id="KW-0238">DNA-binding</keyword>
<dbReference type="PANTHER" id="PTHR43133">
    <property type="entry name" value="RNA POLYMERASE ECF-TYPE SIGMA FACTO"/>
    <property type="match status" value="1"/>
</dbReference>
<feature type="domain" description="RNA polymerase sigma-70 region 2" evidence="7">
    <location>
        <begin position="42"/>
        <end position="109"/>
    </location>
</feature>
<dbReference type="Pfam" id="PF08281">
    <property type="entry name" value="Sigma70_r4_2"/>
    <property type="match status" value="1"/>
</dbReference>
<dbReference type="InterPro" id="IPR013325">
    <property type="entry name" value="RNA_pol_sigma_r2"/>
</dbReference>
<dbReference type="InterPro" id="IPR013249">
    <property type="entry name" value="RNA_pol_sigma70_r4_t2"/>
</dbReference>
<dbReference type="STRING" id="1522368.IN07_09460"/>
<evidence type="ECO:0000313" key="9">
    <source>
        <dbReference type="EMBL" id="KGH46920.1"/>
    </source>
</evidence>
<dbReference type="GO" id="GO:0006352">
    <property type="term" value="P:DNA-templated transcription initiation"/>
    <property type="evidence" value="ECO:0007669"/>
    <property type="project" value="InterPro"/>
</dbReference>
<dbReference type="InterPro" id="IPR000838">
    <property type="entry name" value="RNA_pol_sigma70_ECF_CS"/>
</dbReference>
<dbReference type="SUPFAM" id="SSF88659">
    <property type="entry name" value="Sigma3 and sigma4 domains of RNA polymerase sigma factors"/>
    <property type="match status" value="1"/>
</dbReference>